<keyword evidence="3 5" id="KW-0663">Pyridoxal phosphate</keyword>
<evidence type="ECO:0000259" key="6">
    <source>
        <dbReference type="Pfam" id="PF00155"/>
    </source>
</evidence>
<feature type="binding site" description="in other chain" evidence="5">
    <location>
        <begin position="210"/>
        <end position="213"/>
    </location>
    <ligand>
        <name>pyridoxal 5'-phosphate</name>
        <dbReference type="ChEBI" id="CHEBI:597326"/>
        <note>ligand shared between dimeric partners</note>
    </ligand>
</feature>
<evidence type="ECO:0000256" key="3">
    <source>
        <dbReference type="ARBA" id="ARBA00022898"/>
    </source>
</evidence>
<dbReference type="SUPFAM" id="SSF53383">
    <property type="entry name" value="PLP-dependent transferases"/>
    <property type="match status" value="1"/>
</dbReference>
<feature type="modified residue" description="N6-(pyridoxal phosphate)lysine" evidence="5">
    <location>
        <position position="244"/>
    </location>
</feature>
<comment type="similarity">
    <text evidence="1 5">Belongs to the class-II pyridoxal-phosphate-dependent aminotransferase family.</text>
</comment>
<comment type="function">
    <text evidence="5">Catalyzes the cleavage of 2-amino-3-ketobutyrate to glycine and acetyl-CoA.</text>
</comment>
<dbReference type="PANTHER" id="PTHR13693">
    <property type="entry name" value="CLASS II AMINOTRANSFERASE/8-AMINO-7-OXONONANOATE SYNTHASE"/>
    <property type="match status" value="1"/>
</dbReference>
<keyword evidence="4 5" id="KW-0012">Acyltransferase</keyword>
<dbReference type="PANTHER" id="PTHR13693:SF102">
    <property type="entry name" value="2-AMINO-3-KETOBUTYRATE COENZYME A LIGASE, MITOCHONDRIAL"/>
    <property type="match status" value="1"/>
</dbReference>
<dbReference type="Gene3D" id="3.90.1150.10">
    <property type="entry name" value="Aspartate Aminotransferase, domain 1"/>
    <property type="match status" value="1"/>
</dbReference>
<evidence type="ECO:0000256" key="5">
    <source>
        <dbReference type="HAMAP-Rule" id="MF_00985"/>
    </source>
</evidence>
<comment type="caution">
    <text evidence="7">The sequence shown here is derived from an EMBL/GenBank/DDBJ whole genome shotgun (WGS) entry which is preliminary data.</text>
</comment>
<dbReference type="CDD" id="cd06454">
    <property type="entry name" value="KBL_like"/>
    <property type="match status" value="1"/>
</dbReference>
<dbReference type="InterPro" id="IPR011282">
    <property type="entry name" value="2am3keto_CoA_ligase"/>
</dbReference>
<comment type="cofactor">
    <cofactor evidence="5">
        <name>pyridoxal 5'-phosphate</name>
        <dbReference type="ChEBI" id="CHEBI:597326"/>
    </cofactor>
    <text evidence="5">Binds 1 pyridoxal phosphate per subunit.</text>
</comment>
<evidence type="ECO:0000313" key="8">
    <source>
        <dbReference type="Proteomes" id="UP001195903"/>
    </source>
</evidence>
<feature type="binding site" evidence="5">
    <location>
        <begin position="274"/>
        <end position="275"/>
    </location>
    <ligand>
        <name>pyridoxal 5'-phosphate</name>
        <dbReference type="ChEBI" id="CHEBI:597326"/>
        <note>ligand shared between dimeric partners</note>
    </ligand>
</feature>
<feature type="domain" description="Aminotransferase class I/classII large" evidence="6">
    <location>
        <begin position="43"/>
        <end position="387"/>
    </location>
</feature>
<dbReference type="Gene3D" id="3.40.640.10">
    <property type="entry name" value="Type I PLP-dependent aspartate aminotransferase-like (Major domain)"/>
    <property type="match status" value="1"/>
</dbReference>
<feature type="binding site" description="in other chain" evidence="5">
    <location>
        <begin position="241"/>
        <end position="244"/>
    </location>
    <ligand>
        <name>pyridoxal 5'-phosphate</name>
        <dbReference type="ChEBI" id="CHEBI:597326"/>
        <note>ligand shared between dimeric partners</note>
    </ligand>
</feature>
<dbReference type="InterPro" id="IPR001917">
    <property type="entry name" value="Aminotrans_II_pyridoxalP_BS"/>
</dbReference>
<dbReference type="HAMAP" id="MF_00985">
    <property type="entry name" value="2am3keto_CoA_ligase"/>
    <property type="match status" value="1"/>
</dbReference>
<dbReference type="Pfam" id="PF00155">
    <property type="entry name" value="Aminotran_1_2"/>
    <property type="match status" value="1"/>
</dbReference>
<dbReference type="EMBL" id="JAHEPS010000008">
    <property type="protein sequence ID" value="MBT1446148.1"/>
    <property type="molecule type" value="Genomic_DNA"/>
</dbReference>
<dbReference type="GO" id="GO:0008890">
    <property type="term" value="F:glycine C-acetyltransferase activity"/>
    <property type="evidence" value="ECO:0007669"/>
    <property type="project" value="UniProtKB-EC"/>
</dbReference>
<dbReference type="RefSeq" id="WP_214508344.1">
    <property type="nucleotide sequence ID" value="NZ_JAHEPS010000008.1"/>
</dbReference>
<dbReference type="InterPro" id="IPR015424">
    <property type="entry name" value="PyrdxlP-dep_Trfase"/>
</dbReference>
<reference evidence="7 8" key="1">
    <citation type="submission" date="2021-05" db="EMBL/GenBank/DDBJ databases">
        <title>Shewanella sp. JM162201.</title>
        <authorList>
            <person name="Xu S."/>
            <person name="Li A."/>
        </authorList>
    </citation>
    <scope>NUCLEOTIDE SEQUENCE [LARGE SCALE GENOMIC DNA]</scope>
    <source>
        <strain evidence="7 8">JM162201</strain>
    </source>
</reference>
<dbReference type="PROSITE" id="PS00599">
    <property type="entry name" value="AA_TRANSFER_CLASS_2"/>
    <property type="match status" value="1"/>
</dbReference>
<evidence type="ECO:0000256" key="2">
    <source>
        <dbReference type="ARBA" id="ARBA00022679"/>
    </source>
</evidence>
<accession>A0ABS5V6U8</accession>
<feature type="binding site" description="in other chain" evidence="5">
    <location>
        <begin position="111"/>
        <end position="112"/>
    </location>
    <ligand>
        <name>pyridoxal 5'-phosphate</name>
        <dbReference type="ChEBI" id="CHEBI:597326"/>
        <note>ligand shared between dimeric partners</note>
    </ligand>
</feature>
<comment type="catalytic activity">
    <reaction evidence="5">
        <text>glycine + acetyl-CoA = (2S)-2-amino-3-oxobutanoate + CoA</text>
        <dbReference type="Rhea" id="RHEA:20736"/>
        <dbReference type="ChEBI" id="CHEBI:57287"/>
        <dbReference type="ChEBI" id="CHEBI:57288"/>
        <dbReference type="ChEBI" id="CHEBI:57305"/>
        <dbReference type="ChEBI" id="CHEBI:78948"/>
        <dbReference type="EC" id="2.3.1.29"/>
    </reaction>
</comment>
<keyword evidence="8" id="KW-1185">Reference proteome</keyword>
<evidence type="ECO:0000256" key="1">
    <source>
        <dbReference type="ARBA" id="ARBA00008392"/>
    </source>
</evidence>
<evidence type="ECO:0000256" key="4">
    <source>
        <dbReference type="ARBA" id="ARBA00023315"/>
    </source>
</evidence>
<comment type="subunit">
    <text evidence="5">Homodimer.</text>
</comment>
<feature type="binding site" evidence="5">
    <location>
        <position position="368"/>
    </location>
    <ligand>
        <name>substrate</name>
    </ligand>
</feature>
<dbReference type="InterPro" id="IPR004839">
    <property type="entry name" value="Aminotransferase_I/II_large"/>
</dbReference>
<gene>
    <name evidence="5" type="primary">kbl</name>
    <name evidence="7" type="ORF">KJI95_16750</name>
</gene>
<dbReference type="Proteomes" id="UP001195903">
    <property type="component" value="Unassembled WGS sequence"/>
</dbReference>
<name>A0ABS5V6U8_9GAMM</name>
<organism evidence="7 8">
    <name type="scientific">Shewanella jiangmenensis</name>
    <dbReference type="NCBI Taxonomy" id="2837387"/>
    <lineage>
        <taxon>Bacteria</taxon>
        <taxon>Pseudomonadati</taxon>
        <taxon>Pseudomonadota</taxon>
        <taxon>Gammaproteobacteria</taxon>
        <taxon>Alteromonadales</taxon>
        <taxon>Shewanellaceae</taxon>
        <taxon>Shewanella</taxon>
    </lineage>
</organism>
<protein>
    <recommendedName>
        <fullName evidence="5">2-amino-3-ketobutyrate coenzyme A ligase</fullName>
        <shortName evidence="5">AKB ligase</shortName>
        <ecNumber evidence="5">2.3.1.29</ecNumber>
    </recommendedName>
    <alternativeName>
        <fullName evidence="5">Glycine acetyltransferase</fullName>
    </alternativeName>
</protein>
<dbReference type="InterPro" id="IPR050087">
    <property type="entry name" value="AON_synthase_class-II"/>
</dbReference>
<dbReference type="NCBIfam" id="TIGR01822">
    <property type="entry name" value="2am3keto_CoA"/>
    <property type="match status" value="1"/>
</dbReference>
<sequence>MASTSFYEQIKQQLADVKAEGLYKSERVIVSPQQASIKVGGEEVINFCANNYLGLANHPELVKAAQQGLTDHGFGMASVRFICGTQDIHKQLEAKLSEFLGTEDTILYSSCFDANAGLFETLLGPEDAIVSDALNHASIIDGVRLCKAMRFRYANNDMADLETQLKAAREAGARHILIATDGVFSMDGVIANLKGVCDLADQYGALVMVDDSHAVGFVGQNGRGTHEFCGVMDRVDIITGTLGKALGGASGGYTSGKKEVIDWLRQRSRPYLFSNSLAPSIVAASIRVLDMLKDGQALREAVWENSRYFREQMSAAGFKLAGADHAIVPVMLGDAKLAAEFSARLLKEDIYVIGFSFPVVPKGQARIRTQMSAAHTRAQLDKAIEAFTRIGKEMGII</sequence>
<feature type="binding site" evidence="5">
    <location>
        <position position="136"/>
    </location>
    <ligand>
        <name>substrate</name>
    </ligand>
</feature>
<dbReference type="InterPro" id="IPR015422">
    <property type="entry name" value="PyrdxlP-dep_Trfase_small"/>
</dbReference>
<evidence type="ECO:0000313" key="7">
    <source>
        <dbReference type="EMBL" id="MBT1446148.1"/>
    </source>
</evidence>
<comment type="pathway">
    <text evidence="5">Amino-acid degradation; L-threonine degradation via oxydo-reductase pathway; glycine from L-threonine: step 2/2.</text>
</comment>
<dbReference type="InterPro" id="IPR015421">
    <property type="entry name" value="PyrdxlP-dep_Trfase_major"/>
</dbReference>
<feature type="binding site" description="in other chain" evidence="5">
    <location>
        <position position="185"/>
    </location>
    <ligand>
        <name>pyridoxal 5'-phosphate</name>
        <dbReference type="ChEBI" id="CHEBI:597326"/>
        <note>ligand shared between dimeric partners</note>
    </ligand>
</feature>
<proteinExistence type="inferred from homology"/>
<dbReference type="EC" id="2.3.1.29" evidence="5"/>
<keyword evidence="2 5" id="KW-0808">Transferase</keyword>
<dbReference type="NCBIfam" id="NF005394">
    <property type="entry name" value="PRK06939.1"/>
    <property type="match status" value="1"/>
</dbReference>